<protein>
    <submittedName>
        <fullName evidence="4">Uncharacterized protein</fullName>
    </submittedName>
</protein>
<evidence type="ECO:0000256" key="1">
    <source>
        <dbReference type="ARBA" id="ARBA00009178"/>
    </source>
</evidence>
<dbReference type="InterPro" id="IPR008801">
    <property type="entry name" value="RALF"/>
</dbReference>
<accession>F4RJ09</accession>
<dbReference type="Proteomes" id="UP000001072">
    <property type="component" value="Unassembled WGS sequence"/>
</dbReference>
<gene>
    <name evidence="4" type="ORF">MELLADRAFT_31548</name>
</gene>
<organism evidence="5">
    <name type="scientific">Melampsora larici-populina (strain 98AG31 / pathotype 3-4-7)</name>
    <name type="common">Poplar leaf rust fungus</name>
    <dbReference type="NCBI Taxonomy" id="747676"/>
    <lineage>
        <taxon>Eukaryota</taxon>
        <taxon>Fungi</taxon>
        <taxon>Dikarya</taxon>
        <taxon>Basidiomycota</taxon>
        <taxon>Pucciniomycotina</taxon>
        <taxon>Pucciniomycetes</taxon>
        <taxon>Pucciniales</taxon>
        <taxon>Melampsoraceae</taxon>
        <taxon>Melampsora</taxon>
    </lineage>
</organism>
<dbReference type="InParanoid" id="F4RJ09"/>
<feature type="non-terminal residue" evidence="4">
    <location>
        <position position="63"/>
    </location>
</feature>
<comment type="similarity">
    <text evidence="1">Belongs to the plant rapid alkalinization factor (RALF) family.</text>
</comment>
<keyword evidence="3" id="KW-1015">Disulfide bond</keyword>
<dbReference type="RefSeq" id="XP_007408986.1">
    <property type="nucleotide sequence ID" value="XM_007408924.1"/>
</dbReference>
<keyword evidence="5" id="KW-1185">Reference proteome</keyword>
<proteinExistence type="inferred from homology"/>
<dbReference type="KEGG" id="mlr:MELLADRAFT_31548"/>
<dbReference type="PANTHER" id="PTHR33136:SF13">
    <property type="entry name" value="OS10G0328900 PROTEIN"/>
    <property type="match status" value="1"/>
</dbReference>
<dbReference type="EMBL" id="GL883103">
    <property type="protein sequence ID" value="EGG07654.1"/>
    <property type="molecule type" value="Genomic_DNA"/>
</dbReference>
<dbReference type="Pfam" id="PF05498">
    <property type="entry name" value="RALF"/>
    <property type="match status" value="1"/>
</dbReference>
<dbReference type="GeneID" id="18927146"/>
<dbReference type="HOGENOM" id="CLU_2892055_0_0_1"/>
<evidence type="ECO:0000256" key="3">
    <source>
        <dbReference type="ARBA" id="ARBA00023157"/>
    </source>
</evidence>
<name>F4RJ09_MELLP</name>
<reference evidence="5" key="1">
    <citation type="journal article" date="2011" name="Proc. Natl. Acad. Sci. U.S.A.">
        <title>Obligate biotrophy features unraveled by the genomic analysis of rust fungi.</title>
        <authorList>
            <person name="Duplessis S."/>
            <person name="Cuomo C.A."/>
            <person name="Lin Y.-C."/>
            <person name="Aerts A."/>
            <person name="Tisserant E."/>
            <person name="Veneault-Fourrey C."/>
            <person name="Joly D.L."/>
            <person name="Hacquard S."/>
            <person name="Amselem J."/>
            <person name="Cantarel B.L."/>
            <person name="Chiu R."/>
            <person name="Coutinho P.M."/>
            <person name="Feau N."/>
            <person name="Field M."/>
            <person name="Frey P."/>
            <person name="Gelhaye E."/>
            <person name="Goldberg J."/>
            <person name="Grabherr M.G."/>
            <person name="Kodira C.D."/>
            <person name="Kohler A."/>
            <person name="Kuees U."/>
            <person name="Lindquist E.A."/>
            <person name="Lucas S.M."/>
            <person name="Mago R."/>
            <person name="Mauceli E."/>
            <person name="Morin E."/>
            <person name="Murat C."/>
            <person name="Pangilinan J.L."/>
            <person name="Park R."/>
            <person name="Pearson M."/>
            <person name="Quesneville H."/>
            <person name="Rouhier N."/>
            <person name="Sakthikumar S."/>
            <person name="Salamov A.A."/>
            <person name="Schmutz J."/>
            <person name="Selles B."/>
            <person name="Shapiro H."/>
            <person name="Tanguay P."/>
            <person name="Tuskan G.A."/>
            <person name="Henrissat B."/>
            <person name="Van de Peer Y."/>
            <person name="Rouze P."/>
            <person name="Ellis J.G."/>
            <person name="Dodds P.N."/>
            <person name="Schein J.E."/>
            <person name="Zhong S."/>
            <person name="Hamelin R.C."/>
            <person name="Grigoriev I.V."/>
            <person name="Szabo L.J."/>
            <person name="Martin F."/>
        </authorList>
    </citation>
    <scope>NUCLEOTIDE SEQUENCE [LARGE SCALE GENOMIC DNA]</scope>
    <source>
        <strain evidence="5">98AG31 / pathotype 3-4-7</strain>
    </source>
</reference>
<dbReference type="eggNOG" id="ENOG502SFIT">
    <property type="taxonomic scope" value="Eukaryota"/>
</dbReference>
<evidence type="ECO:0000256" key="2">
    <source>
        <dbReference type="ARBA" id="ARBA00022729"/>
    </source>
</evidence>
<dbReference type="AlphaFoldDB" id="F4RJ09"/>
<evidence type="ECO:0000313" key="4">
    <source>
        <dbReference type="EMBL" id="EGG07654.1"/>
    </source>
</evidence>
<dbReference type="VEuPathDB" id="FungiDB:MELLADRAFT_31548"/>
<dbReference type="PANTHER" id="PTHR33136">
    <property type="entry name" value="RAPID ALKALINIZATION FACTOR-LIKE"/>
    <property type="match status" value="1"/>
</dbReference>
<dbReference type="OrthoDB" id="3941347at2759"/>
<feature type="non-terminal residue" evidence="4">
    <location>
        <position position="1"/>
    </location>
</feature>
<dbReference type="GO" id="GO:0019722">
    <property type="term" value="P:calcium-mediated signaling"/>
    <property type="evidence" value="ECO:0007669"/>
    <property type="project" value="TreeGrafter"/>
</dbReference>
<sequence length="63" mass="6952">QETYATDSSTDEEMSFASHLSYEGLTRNDIPCSKKGTSAQNCQQPGTSANPYTRGCNKIDRCR</sequence>
<keyword evidence="2" id="KW-0732">Signal</keyword>
<evidence type="ECO:0000313" key="5">
    <source>
        <dbReference type="Proteomes" id="UP000001072"/>
    </source>
</evidence>